<dbReference type="RefSeq" id="XP_041442450.1">
    <property type="nucleotide sequence ID" value="XM_041586516.1"/>
</dbReference>
<dbReference type="PaxDb" id="8355-A0A1L8GZB4"/>
<name>A0A1L8GZB4_XENLA</name>
<dbReference type="STRING" id="8355.A0A1L8GZB4"/>
<evidence type="ECO:0000259" key="6">
    <source>
        <dbReference type="PROSITE" id="PS50801"/>
    </source>
</evidence>
<dbReference type="OrthoDB" id="288203at2759"/>
<keyword evidence="2 5" id="KW-0812">Transmembrane</keyword>
<dbReference type="GO" id="GO:0015116">
    <property type="term" value="F:sulfate transmembrane transporter activity"/>
    <property type="evidence" value="ECO:0000318"/>
    <property type="project" value="GO_Central"/>
</dbReference>
<dbReference type="SUPFAM" id="SSF52091">
    <property type="entry name" value="SpoIIaa-like"/>
    <property type="match status" value="1"/>
</dbReference>
<dbReference type="InterPro" id="IPR018045">
    <property type="entry name" value="S04_transporter_CS"/>
</dbReference>
<comment type="subcellular location">
    <subcellularLocation>
        <location evidence="1">Membrane</location>
        <topology evidence="1">Multi-pass membrane protein</topology>
    </subcellularLocation>
</comment>
<dbReference type="PROSITE" id="PS50801">
    <property type="entry name" value="STAS"/>
    <property type="match status" value="1"/>
</dbReference>
<dbReference type="PANTHER" id="PTHR11814">
    <property type="entry name" value="SULFATE TRANSPORTER"/>
    <property type="match status" value="1"/>
</dbReference>
<dbReference type="CDD" id="cd07042">
    <property type="entry name" value="STAS_SulP_like_sulfate_transporter"/>
    <property type="match status" value="1"/>
</dbReference>
<dbReference type="OMA" id="WLRIYRI"/>
<feature type="transmembrane region" description="Helical" evidence="5">
    <location>
        <begin position="103"/>
        <end position="120"/>
    </location>
</feature>
<dbReference type="InterPro" id="IPR001902">
    <property type="entry name" value="SLC26A/SulP_fam"/>
</dbReference>
<feature type="transmembrane region" description="Helical" evidence="5">
    <location>
        <begin position="405"/>
        <end position="425"/>
    </location>
</feature>
<feature type="transmembrane region" description="Helical" evidence="5">
    <location>
        <begin position="243"/>
        <end position="267"/>
    </location>
</feature>
<dbReference type="Gene3D" id="3.30.750.24">
    <property type="entry name" value="STAS domain"/>
    <property type="match status" value="1"/>
</dbReference>
<dbReference type="GeneID" id="108710271"/>
<feature type="transmembrane region" description="Helical" evidence="5">
    <location>
        <begin position="333"/>
        <end position="356"/>
    </location>
</feature>
<evidence type="ECO:0000256" key="1">
    <source>
        <dbReference type="ARBA" id="ARBA00004141"/>
    </source>
</evidence>
<dbReference type="Pfam" id="PF01740">
    <property type="entry name" value="STAS"/>
    <property type="match status" value="1"/>
</dbReference>
<feature type="transmembrane region" description="Helical" evidence="5">
    <location>
        <begin position="463"/>
        <end position="490"/>
    </location>
</feature>
<sequence length="757" mass="82783">MADPVENNYMVARPIYSEDSFSSDHEIVQRHHKTLLDHLKRICTCSPQKAKKTVLSFVPVLSWLPAYRFKEWFLSDIISGITTGLVAVLQGLAYALLANVAPGYGLYTSFFPVVVYFLFGSSRHVSAGPFPIVSLMVGSVVASIVPGDTTGFSNSTNATNEALIEHQRMIVASSLGFLVGIIQLALGLLQVGFIAIYLSDPLINGFTTAAAIEVVVSQLKYMLGVKIPSFSGPLSIFYSLESIFSQITSTNIPDLIIGIIVMILVYIAKELNAKYKSKLPVPIPIEIILTIIAAGLSYGFKFKDRFHVTTVGTIQKGYQPPLAPSLEVFQTTIANAFSIAIVGFAIAFSVAKVYALKHNYNVDGNQELIAFGLSNIVCGSFRGFAASTSLSRSSVQESTGGKTQVAGMVSGTMVLIVILAVGYLLEPLPKSVLAGIIIINLKGMLMKFNEIPMLYKRDKFDCLVWILTFIAALLLGLDLGLAAGVGIELLTVVFRVQFPKFAVIANIGRTDIYRTKKDYSDIYDPDGVKIVRSPAPLFFANADFFRDKIVAATGFNPSWVLRKRNKALRKIKKLLKKGELQVAPNGLVTVSPDCKDIEDEELDNNMVEELDQPTNTSDLPADIDWNADLPMNIAVPKVNIHSLILDFGAVSFIDLSGMKSLKGTLKDFLKIDVDIYIAGADCGVLEKLKRCNFFDDDVKTSMFFLTVHDAVLHVLEKKGLKVALKNGTSKESENILYTTDASNGTLRERPVANETKF</sequence>
<dbReference type="GO" id="GO:0019531">
    <property type="term" value="F:oxalate transmembrane transporter activity"/>
    <property type="evidence" value="ECO:0000318"/>
    <property type="project" value="GO_Central"/>
</dbReference>
<evidence type="ECO:0000256" key="4">
    <source>
        <dbReference type="ARBA" id="ARBA00023136"/>
    </source>
</evidence>
<keyword evidence="7" id="KW-1185">Reference proteome</keyword>
<dbReference type="GO" id="GO:0005886">
    <property type="term" value="C:plasma membrane"/>
    <property type="evidence" value="ECO:0000318"/>
    <property type="project" value="GO_Central"/>
</dbReference>
<dbReference type="Proteomes" id="UP000186698">
    <property type="component" value="Chromosome 3L"/>
</dbReference>
<proteinExistence type="predicted"/>
<dbReference type="GO" id="GO:0008271">
    <property type="term" value="F:secondary active sulfate transmembrane transporter activity"/>
    <property type="evidence" value="ECO:0007669"/>
    <property type="project" value="InterPro"/>
</dbReference>
<dbReference type="PROSITE" id="PS01130">
    <property type="entry name" value="SLC26A"/>
    <property type="match status" value="1"/>
</dbReference>
<evidence type="ECO:0000256" key="3">
    <source>
        <dbReference type="ARBA" id="ARBA00022989"/>
    </source>
</evidence>
<evidence type="ECO:0000313" key="8">
    <source>
        <dbReference type="RefSeq" id="XP_041442450.1"/>
    </source>
</evidence>
<organism evidence="7 8">
    <name type="scientific">Xenopus laevis</name>
    <name type="common">African clawed frog</name>
    <dbReference type="NCBI Taxonomy" id="8355"/>
    <lineage>
        <taxon>Eukaryota</taxon>
        <taxon>Metazoa</taxon>
        <taxon>Chordata</taxon>
        <taxon>Craniata</taxon>
        <taxon>Vertebrata</taxon>
        <taxon>Euteleostomi</taxon>
        <taxon>Amphibia</taxon>
        <taxon>Batrachia</taxon>
        <taxon>Anura</taxon>
        <taxon>Pipoidea</taxon>
        <taxon>Pipidae</taxon>
        <taxon>Xenopodinae</taxon>
        <taxon>Xenopus</taxon>
        <taxon>Xenopus</taxon>
    </lineage>
</organism>
<gene>
    <name evidence="8" type="primary">LOC108710271</name>
</gene>
<dbReference type="GO" id="GO:1902358">
    <property type="term" value="P:sulfate transmembrane transport"/>
    <property type="evidence" value="ECO:0000318"/>
    <property type="project" value="GO_Central"/>
</dbReference>
<evidence type="ECO:0000313" key="7">
    <source>
        <dbReference type="Proteomes" id="UP000186698"/>
    </source>
</evidence>
<dbReference type="AlphaFoldDB" id="A0A1L8GZB4"/>
<accession>A0A1L8GZB4</accession>
<dbReference type="Pfam" id="PF00916">
    <property type="entry name" value="Sulfate_transp"/>
    <property type="match status" value="1"/>
</dbReference>
<protein>
    <submittedName>
        <fullName evidence="8">Chloride anion exchanger</fullName>
    </submittedName>
</protein>
<dbReference type="InterPro" id="IPR011547">
    <property type="entry name" value="SLC26A/SulP_dom"/>
</dbReference>
<dbReference type="CTD" id="108710271"/>
<feature type="transmembrane region" description="Helical" evidence="5">
    <location>
        <begin position="368"/>
        <end position="385"/>
    </location>
</feature>
<dbReference type="GO" id="GO:0140900">
    <property type="term" value="F:chloride:bicarbonate antiporter activity"/>
    <property type="evidence" value="ECO:0000318"/>
    <property type="project" value="GO_Central"/>
</dbReference>
<evidence type="ECO:0000256" key="2">
    <source>
        <dbReference type="ARBA" id="ARBA00022692"/>
    </source>
</evidence>
<evidence type="ECO:0000256" key="5">
    <source>
        <dbReference type="SAM" id="Phobius"/>
    </source>
</evidence>
<dbReference type="NCBIfam" id="TIGR00815">
    <property type="entry name" value="sulP"/>
    <property type="match status" value="1"/>
</dbReference>
<feature type="domain" description="STAS" evidence="6">
    <location>
        <begin position="518"/>
        <end position="714"/>
    </location>
</feature>
<keyword evidence="4 5" id="KW-0472">Membrane</keyword>
<dbReference type="GO" id="GO:1902476">
    <property type="term" value="P:chloride transmembrane transport"/>
    <property type="evidence" value="ECO:0000318"/>
    <property type="project" value="GO_Central"/>
</dbReference>
<dbReference type="InterPro" id="IPR002645">
    <property type="entry name" value="STAS_dom"/>
</dbReference>
<feature type="transmembrane region" description="Helical" evidence="5">
    <location>
        <begin position="77"/>
        <end position="97"/>
    </location>
</feature>
<dbReference type="InterPro" id="IPR036513">
    <property type="entry name" value="STAS_dom_sf"/>
</dbReference>
<keyword evidence="3 5" id="KW-1133">Transmembrane helix</keyword>
<feature type="transmembrane region" description="Helical" evidence="5">
    <location>
        <begin position="279"/>
        <end position="300"/>
    </location>
</feature>
<dbReference type="KEGG" id="xla:108710271"/>
<reference evidence="8" key="1">
    <citation type="submission" date="2025-08" db="UniProtKB">
        <authorList>
            <consortium name="RefSeq"/>
        </authorList>
    </citation>
    <scope>IDENTIFICATION</scope>
    <source>
        <strain evidence="8">J_2021</strain>
        <tissue evidence="8">Erythrocytes</tissue>
    </source>
</reference>
<feature type="transmembrane region" description="Helical" evidence="5">
    <location>
        <begin position="175"/>
        <end position="198"/>
    </location>
</feature>